<dbReference type="AlphaFoldDB" id="A0A7V7PNR3"/>
<dbReference type="EMBL" id="VZDO01000009">
    <property type="protein sequence ID" value="KAB0679548.1"/>
    <property type="molecule type" value="Genomic_DNA"/>
</dbReference>
<dbReference type="RefSeq" id="WP_150970072.1">
    <property type="nucleotide sequence ID" value="NZ_VZDO01000009.1"/>
</dbReference>
<reference evidence="1 2" key="1">
    <citation type="submission" date="2019-09" db="EMBL/GenBank/DDBJ databases">
        <title>YIM 132180 draft genome.</title>
        <authorList>
            <person name="Zhang K."/>
        </authorList>
    </citation>
    <scope>NUCLEOTIDE SEQUENCE [LARGE SCALE GENOMIC DNA]</scope>
    <source>
        <strain evidence="1 2">YIM 132180</strain>
    </source>
</reference>
<name>A0A7V7PNR3_9HYPH</name>
<organism evidence="1 2">
    <name type="scientific">Plantimonas leprariae</name>
    <dbReference type="NCBI Taxonomy" id="2615207"/>
    <lineage>
        <taxon>Bacteria</taxon>
        <taxon>Pseudomonadati</taxon>
        <taxon>Pseudomonadota</taxon>
        <taxon>Alphaproteobacteria</taxon>
        <taxon>Hyphomicrobiales</taxon>
        <taxon>Aurantimonadaceae</taxon>
        <taxon>Plantimonas</taxon>
    </lineage>
</organism>
<proteinExistence type="predicted"/>
<evidence type="ECO:0000313" key="2">
    <source>
        <dbReference type="Proteomes" id="UP000432089"/>
    </source>
</evidence>
<dbReference type="Proteomes" id="UP000432089">
    <property type="component" value="Unassembled WGS sequence"/>
</dbReference>
<accession>A0A7V7PNR3</accession>
<keyword evidence="2" id="KW-1185">Reference proteome</keyword>
<sequence length="68" mass="7524">MSFPFFVPGVPVGHESDDLATLERLVRDRREVEPANAMLREEAAAFLKAKQAIAERGGSRRGQKVTGR</sequence>
<evidence type="ECO:0000313" key="1">
    <source>
        <dbReference type="EMBL" id="KAB0679548.1"/>
    </source>
</evidence>
<protein>
    <submittedName>
        <fullName evidence="1">Uncharacterized protein</fullName>
    </submittedName>
</protein>
<gene>
    <name evidence="1" type="ORF">F6X38_12040</name>
</gene>
<comment type="caution">
    <text evidence="1">The sequence shown here is derived from an EMBL/GenBank/DDBJ whole genome shotgun (WGS) entry which is preliminary data.</text>
</comment>